<feature type="chain" id="PRO_5005325580" description="Extracellular membrane protein CFEM domain-containing protein" evidence="2">
    <location>
        <begin position="18"/>
        <end position="431"/>
    </location>
</feature>
<sequence length="431" mass="42936">MLSKLAVSTLFASLALASPLALPAAFAEAMANPQLPGSTVECHAFCGNAILKWRECGGNSDAATKECTCAPDSEYTQLIHPCLQCGESLWYAYSKFLEESLLLCGLPTAPTGTVVTSAAPATSAPASSSIEPPAQSTTAAPQSSLAPEPSSEPAPIASSSAPGSVAPASSEPASTPASVAPGSTAPVSSVESSAAPGSSAIQSSAQSAPASESSEVEPSSVASSVIGGTSSFHVPSPQITETAYFTNGTTVTDKVTLTTCESCTKSTRSTITYTATITKTDSDGKHAVVTETVTYCPEDGVPVPSSVTLTPGKTTTVVVTTHIPVVSSGTTTLTAITTTITTCPPETTPVVITTPETTEVVKPTPETTAAVETTPVESPKPTTTVVVTKGTQPPPVAVTSGPTTIAQVNGAPALTGAGALIAAAIAGVIII</sequence>
<dbReference type="Proteomes" id="UP000242525">
    <property type="component" value="Unassembled WGS sequence"/>
</dbReference>
<keyword evidence="2" id="KW-0732">Signal</keyword>
<comment type="caution">
    <text evidence="3">The sequence shown here is derived from an EMBL/GenBank/DDBJ whole genome shotgun (WGS) entry which is preliminary data.</text>
</comment>
<evidence type="ECO:0000256" key="1">
    <source>
        <dbReference type="SAM" id="MobiDB-lite"/>
    </source>
</evidence>
<dbReference type="EMBL" id="CCBN010000002">
    <property type="protein sequence ID" value="CDO52153.1"/>
    <property type="molecule type" value="Genomic_DNA"/>
</dbReference>
<feature type="region of interest" description="Disordered" evidence="1">
    <location>
        <begin position="123"/>
        <end position="222"/>
    </location>
</feature>
<feature type="signal peptide" evidence="2">
    <location>
        <begin position="1"/>
        <end position="17"/>
    </location>
</feature>
<evidence type="ECO:0000256" key="2">
    <source>
        <dbReference type="SAM" id="SignalP"/>
    </source>
</evidence>
<reference evidence="3" key="1">
    <citation type="submission" date="2014-03" db="EMBL/GenBank/DDBJ databases">
        <authorList>
            <person name="Casaregola S."/>
        </authorList>
    </citation>
    <scope>NUCLEOTIDE SEQUENCE [LARGE SCALE GENOMIC DNA]</scope>
    <source>
        <strain evidence="3">CLIB 918</strain>
    </source>
</reference>
<evidence type="ECO:0000313" key="3">
    <source>
        <dbReference type="EMBL" id="CDO52153.1"/>
    </source>
</evidence>
<dbReference type="OrthoDB" id="4092496at2759"/>
<name>A0A0J9X5X5_GEOCN</name>
<gene>
    <name evidence="3" type="ORF">BN980_GECA02s06566g</name>
</gene>
<proteinExistence type="predicted"/>
<dbReference type="AlphaFoldDB" id="A0A0J9X5X5"/>
<protein>
    <recommendedName>
        <fullName evidence="5">Extracellular membrane protein CFEM domain-containing protein</fullName>
    </recommendedName>
</protein>
<accession>A0A0J9X5X5</accession>
<dbReference type="STRING" id="1173061.A0A0J9X5X5"/>
<organism evidence="3 4">
    <name type="scientific">Geotrichum candidum</name>
    <name type="common">Oospora lactis</name>
    <name type="synonym">Dipodascus geotrichum</name>
    <dbReference type="NCBI Taxonomy" id="1173061"/>
    <lineage>
        <taxon>Eukaryota</taxon>
        <taxon>Fungi</taxon>
        <taxon>Dikarya</taxon>
        <taxon>Ascomycota</taxon>
        <taxon>Saccharomycotina</taxon>
        <taxon>Dipodascomycetes</taxon>
        <taxon>Dipodascales</taxon>
        <taxon>Dipodascaceae</taxon>
        <taxon>Geotrichum</taxon>
    </lineage>
</organism>
<evidence type="ECO:0008006" key="5">
    <source>
        <dbReference type="Google" id="ProtNLM"/>
    </source>
</evidence>
<keyword evidence="4" id="KW-1185">Reference proteome</keyword>
<evidence type="ECO:0000313" key="4">
    <source>
        <dbReference type="Proteomes" id="UP000242525"/>
    </source>
</evidence>